<dbReference type="InterPro" id="IPR011051">
    <property type="entry name" value="RmlC_Cupin_sf"/>
</dbReference>
<evidence type="ECO:0000259" key="1">
    <source>
        <dbReference type="Pfam" id="PF07883"/>
    </source>
</evidence>
<reference evidence="2 3" key="1">
    <citation type="journal article" date="2019" name="Int. J. Syst. Evol. Microbiol.">
        <title>The Global Catalogue of Microorganisms (GCM) 10K type strain sequencing project: providing services to taxonomists for standard genome sequencing and annotation.</title>
        <authorList>
            <consortium name="The Broad Institute Genomics Platform"/>
            <consortium name="The Broad Institute Genome Sequencing Center for Infectious Disease"/>
            <person name="Wu L."/>
            <person name="Ma J."/>
        </authorList>
    </citation>
    <scope>NUCLEOTIDE SEQUENCE [LARGE SCALE GENOMIC DNA]</scope>
    <source>
        <strain evidence="2 3">JCM 4395</strain>
    </source>
</reference>
<dbReference type="Proteomes" id="UP001501777">
    <property type="component" value="Unassembled WGS sequence"/>
</dbReference>
<gene>
    <name evidence="2" type="ORF">GCM10010276_76070</name>
</gene>
<sequence length="173" mass="18771">MSFPYVSQAGEHEQLEWLGEGIMEVLLDGQRTGGALSMFRSTLPSATASPVHVHSTEDEIILMLSGSGLFWIGDRRFEVTAGGIVYLPRNIPHAYHVTSDQADMLAIATPSGVENFFRDAGWSLSRPKPADWAVTPEILEKAAAENGQILLGPPLGSDEMIPTAVIERFGRGH</sequence>
<dbReference type="EMBL" id="BAAASG010000023">
    <property type="protein sequence ID" value="GAA2515948.1"/>
    <property type="molecule type" value="Genomic_DNA"/>
</dbReference>
<dbReference type="Gene3D" id="2.60.120.10">
    <property type="entry name" value="Jelly Rolls"/>
    <property type="match status" value="1"/>
</dbReference>
<evidence type="ECO:0000313" key="3">
    <source>
        <dbReference type="Proteomes" id="UP001501777"/>
    </source>
</evidence>
<organism evidence="2 3">
    <name type="scientific">Streptomyces longisporus</name>
    <dbReference type="NCBI Taxonomy" id="1948"/>
    <lineage>
        <taxon>Bacteria</taxon>
        <taxon>Bacillati</taxon>
        <taxon>Actinomycetota</taxon>
        <taxon>Actinomycetes</taxon>
        <taxon>Kitasatosporales</taxon>
        <taxon>Streptomycetaceae</taxon>
        <taxon>Streptomyces</taxon>
    </lineage>
</organism>
<proteinExistence type="predicted"/>
<accession>A0ABN3N7Z8</accession>
<name>A0ABN3N7Z8_STRLO</name>
<feature type="domain" description="Cupin type-2" evidence="1">
    <location>
        <begin position="42"/>
        <end position="105"/>
    </location>
</feature>
<dbReference type="InterPro" id="IPR053146">
    <property type="entry name" value="QDO-like"/>
</dbReference>
<keyword evidence="3" id="KW-1185">Reference proteome</keyword>
<evidence type="ECO:0000313" key="2">
    <source>
        <dbReference type="EMBL" id="GAA2515948.1"/>
    </source>
</evidence>
<dbReference type="Pfam" id="PF07883">
    <property type="entry name" value="Cupin_2"/>
    <property type="match status" value="1"/>
</dbReference>
<dbReference type="InterPro" id="IPR014710">
    <property type="entry name" value="RmlC-like_jellyroll"/>
</dbReference>
<comment type="caution">
    <text evidence="2">The sequence shown here is derived from an EMBL/GenBank/DDBJ whole genome shotgun (WGS) entry which is preliminary data.</text>
</comment>
<dbReference type="PANTHER" id="PTHR36440:SF1">
    <property type="entry name" value="PUTATIVE (AFU_ORTHOLOGUE AFUA_8G07350)-RELATED"/>
    <property type="match status" value="1"/>
</dbReference>
<dbReference type="PANTHER" id="PTHR36440">
    <property type="entry name" value="PUTATIVE (AFU_ORTHOLOGUE AFUA_8G07350)-RELATED"/>
    <property type="match status" value="1"/>
</dbReference>
<dbReference type="SUPFAM" id="SSF51182">
    <property type="entry name" value="RmlC-like cupins"/>
    <property type="match status" value="1"/>
</dbReference>
<protein>
    <submittedName>
        <fullName evidence="2">Cupin domain-containing protein</fullName>
    </submittedName>
</protein>
<dbReference type="InterPro" id="IPR013096">
    <property type="entry name" value="Cupin_2"/>
</dbReference>